<dbReference type="EMBL" id="AGRW01000039">
    <property type="protein sequence ID" value="EIC02440.1"/>
    <property type="molecule type" value="Genomic_DNA"/>
</dbReference>
<evidence type="ECO:0000256" key="2">
    <source>
        <dbReference type="SAM" id="Phobius"/>
    </source>
</evidence>
<dbReference type="CDD" id="cd10936">
    <property type="entry name" value="CE4_DAC2"/>
    <property type="match status" value="1"/>
</dbReference>
<dbReference type="Gene3D" id="3.20.20.370">
    <property type="entry name" value="Glycoside hydrolase/deacetylase"/>
    <property type="match status" value="1"/>
</dbReference>
<dbReference type="OrthoDB" id="9784811at2"/>
<protein>
    <recommendedName>
        <fullName evidence="5">Divergent polysaccharide deacetylase family protein</fullName>
    </recommendedName>
</protein>
<feature type="region of interest" description="Disordered" evidence="1">
    <location>
        <begin position="69"/>
        <end position="93"/>
    </location>
</feature>
<evidence type="ECO:0000313" key="4">
    <source>
        <dbReference type="Proteomes" id="UP000003571"/>
    </source>
</evidence>
<keyword evidence="2" id="KW-0812">Transmembrane</keyword>
<keyword evidence="2" id="KW-0472">Membrane</keyword>
<dbReference type="InterPro" id="IPR006837">
    <property type="entry name" value="Divergent_DAC"/>
</dbReference>
<evidence type="ECO:0000313" key="3">
    <source>
        <dbReference type="EMBL" id="EIC02440.1"/>
    </source>
</evidence>
<proteinExistence type="predicted"/>
<dbReference type="GO" id="GO:0005975">
    <property type="term" value="P:carbohydrate metabolic process"/>
    <property type="evidence" value="ECO:0007669"/>
    <property type="project" value="InterPro"/>
</dbReference>
<dbReference type="RefSeq" id="WP_002703102.1">
    <property type="nucleotide sequence ID" value="NZ_AGRW01000039.1"/>
</dbReference>
<dbReference type="PANTHER" id="PTHR30105">
    <property type="entry name" value="UNCHARACTERIZED YIBQ-RELATED"/>
    <property type="match status" value="1"/>
</dbReference>
<dbReference type="AlphaFoldDB" id="H7EIY3"/>
<accession>H7EIY3</accession>
<feature type="transmembrane region" description="Helical" evidence="2">
    <location>
        <begin position="20"/>
        <end position="41"/>
    </location>
</feature>
<keyword evidence="4" id="KW-1185">Reference proteome</keyword>
<dbReference type="PATRIC" id="fig|907348.3.peg.793"/>
<dbReference type="Pfam" id="PF04748">
    <property type="entry name" value="Polysacc_deac_2"/>
    <property type="match status" value="1"/>
</dbReference>
<dbReference type="InterPro" id="IPR011330">
    <property type="entry name" value="Glyco_hydro/deAcase_b/a-brl"/>
</dbReference>
<evidence type="ECO:0008006" key="5">
    <source>
        <dbReference type="Google" id="ProtNLM"/>
    </source>
</evidence>
<dbReference type="STRING" id="907348.TresaDRAFT_2082"/>
<dbReference type="eggNOG" id="COG2861">
    <property type="taxonomic scope" value="Bacteria"/>
</dbReference>
<dbReference type="PANTHER" id="PTHR30105:SF2">
    <property type="entry name" value="DIVERGENT POLYSACCHARIDE DEACETYLASE SUPERFAMILY"/>
    <property type="match status" value="1"/>
</dbReference>
<name>H7EIY3_9SPIR</name>
<keyword evidence="2" id="KW-1133">Transmembrane helix</keyword>
<dbReference type="Proteomes" id="UP000003571">
    <property type="component" value="Unassembled WGS sequence"/>
</dbReference>
<evidence type="ECO:0000256" key="1">
    <source>
        <dbReference type="SAM" id="MobiDB-lite"/>
    </source>
</evidence>
<organism evidence="3 4">
    <name type="scientific">Treponema saccharophilum DSM 2985</name>
    <dbReference type="NCBI Taxonomy" id="907348"/>
    <lineage>
        <taxon>Bacteria</taxon>
        <taxon>Pseudomonadati</taxon>
        <taxon>Spirochaetota</taxon>
        <taxon>Spirochaetia</taxon>
        <taxon>Spirochaetales</taxon>
        <taxon>Treponemataceae</taxon>
        <taxon>Treponema</taxon>
    </lineage>
</organism>
<comment type="caution">
    <text evidence="3">The sequence shown here is derived from an EMBL/GenBank/DDBJ whole genome shotgun (WGS) entry which is preliminary data.</text>
</comment>
<dbReference type="SUPFAM" id="SSF88713">
    <property type="entry name" value="Glycoside hydrolase/deacetylase"/>
    <property type="match status" value="1"/>
</dbReference>
<gene>
    <name evidence="3" type="ORF">TresaDRAFT_2082</name>
</gene>
<sequence length="327" mass="35540">MEEKNSNQDGRTWFSERKKIAVLVAAVVAICVAVFALSAYISSSGGGSKDEAPVPNNTEEIRMMNPFDEKIGGEEKNPGVLPPEKGEEDVPEKSPFDIPKAADGARISFVFDDAGQSTEHLSKYIELPFPFAVAVLPGLQNSKECADAVRASGRELILHQPMQAENLQLDPGPKAVTALMNTREISEIVDSNVDELGGGVVGINNHEGSLITANVIKIGAVLEVCKNRGIYFLDSRTTPRTMAHEAALELDVRFVERTAPYLDNEIDRGKILSRIYEGLAYANRHGSALMIGHIDKSVGILPELLSEMYPYLVVSGYTFVLPSALLQ</sequence>
<reference evidence="3 4" key="1">
    <citation type="submission" date="2011-09" db="EMBL/GenBank/DDBJ databases">
        <title>The draft genome of Treponema saccharophilum DSM 2985.</title>
        <authorList>
            <consortium name="US DOE Joint Genome Institute (JGI-PGF)"/>
            <person name="Lucas S."/>
            <person name="Copeland A."/>
            <person name="Lapidus A."/>
            <person name="Glavina del Rio T."/>
            <person name="Dalin E."/>
            <person name="Tice H."/>
            <person name="Bruce D."/>
            <person name="Goodwin L."/>
            <person name="Pitluck S."/>
            <person name="Peters L."/>
            <person name="Kyrpides N."/>
            <person name="Mavromatis K."/>
            <person name="Ivanova N."/>
            <person name="Markowitz V."/>
            <person name="Cheng J.-F."/>
            <person name="Hugenholtz P."/>
            <person name="Woyke T."/>
            <person name="Wu D."/>
            <person name="Gronow S."/>
            <person name="Wellnitz S."/>
            <person name="Brambilla E."/>
            <person name="Klenk H.-P."/>
            <person name="Eisen J.A."/>
        </authorList>
    </citation>
    <scope>NUCLEOTIDE SEQUENCE [LARGE SCALE GENOMIC DNA]</scope>
    <source>
        <strain evidence="3 4">DSM 2985</strain>
    </source>
</reference>